<feature type="transmembrane region" description="Helical" evidence="7">
    <location>
        <begin position="157"/>
        <end position="179"/>
    </location>
</feature>
<dbReference type="Pfam" id="PF01899">
    <property type="entry name" value="MNHE"/>
    <property type="match status" value="1"/>
</dbReference>
<dbReference type="eggNOG" id="arCOG03099">
    <property type="taxonomic scope" value="Archaea"/>
</dbReference>
<evidence type="ECO:0000256" key="7">
    <source>
        <dbReference type="SAM" id="Phobius"/>
    </source>
</evidence>
<comment type="subcellular location">
    <subcellularLocation>
        <location evidence="1">Cell membrane</location>
        <topology evidence="1">Multi-pass membrane protein</topology>
    </subcellularLocation>
</comment>
<dbReference type="GO" id="GO:0005886">
    <property type="term" value="C:plasma membrane"/>
    <property type="evidence" value="ECO:0007669"/>
    <property type="project" value="UniProtKB-SubCell"/>
</dbReference>
<protein>
    <submittedName>
        <fullName evidence="8">Monovalent cation/H+ antiporter subunit E</fullName>
    </submittedName>
</protein>
<sequence length="375" mass="39566">MAEMSDRGGVLVPVAPSPTLEETVSHAVDVARETGGGIHLVRTVPGHHVGRETLESDEQVLERAEQRAREASPDGFPVSATLLGAQRYIAGPTEHVEYFLGYADKHDLAGIVVDPEYSIDATAPTLQSLESLFADAGFTYEIAPVSTGGWRPTSGELLRASVAGVIAFGFYLVLGGTVYGFLDPFVLGSGVVTGLIAGGLLRNVAFETTPSVGPVLSTIGRGILFVPYLLWEITKANVQFAYVVLHPRLPIDPRLDRVDAAVGSGMSVTAFANSITLTPGTLTVDAHGHHLLIHSLNASAQEDLFEGVHERPVRYLFYGRESLELPGPAERGDAEPLIGPDAPDVVEDATNATTTETNGADESDGGAGTDGDDDE</sequence>
<dbReference type="EMBL" id="AOHZ01000108">
    <property type="protein sequence ID" value="ELY48826.1"/>
    <property type="molecule type" value="Genomic_DNA"/>
</dbReference>
<feature type="region of interest" description="Disordered" evidence="6">
    <location>
        <begin position="325"/>
        <end position="375"/>
    </location>
</feature>
<keyword evidence="2" id="KW-1003">Cell membrane</keyword>
<keyword evidence="3 7" id="KW-0812">Transmembrane</keyword>
<evidence type="ECO:0000256" key="3">
    <source>
        <dbReference type="ARBA" id="ARBA00022692"/>
    </source>
</evidence>
<name>L9WHV4_9EURY</name>
<accession>L9WHV4</accession>
<gene>
    <name evidence="8" type="ORF">C493_21626</name>
</gene>
<dbReference type="Proteomes" id="UP000011602">
    <property type="component" value="Unassembled WGS sequence"/>
</dbReference>
<keyword evidence="5 7" id="KW-0472">Membrane</keyword>
<dbReference type="AlphaFoldDB" id="L9WHV4"/>
<dbReference type="NCBIfam" id="NF009295">
    <property type="entry name" value="PRK12652.1"/>
    <property type="match status" value="1"/>
</dbReference>
<keyword evidence="9" id="KW-1185">Reference proteome</keyword>
<organism evidence="8 9">
    <name type="scientific">Natronolimnohabitans innermongolicus JCM 12255</name>
    <dbReference type="NCBI Taxonomy" id="1227499"/>
    <lineage>
        <taxon>Archaea</taxon>
        <taxon>Methanobacteriati</taxon>
        <taxon>Methanobacteriota</taxon>
        <taxon>Stenosarchaea group</taxon>
        <taxon>Halobacteria</taxon>
        <taxon>Halobacteriales</taxon>
        <taxon>Natrialbaceae</taxon>
        <taxon>Natronolimnohabitans</taxon>
    </lineage>
</organism>
<evidence type="ECO:0000256" key="5">
    <source>
        <dbReference type="ARBA" id="ARBA00023136"/>
    </source>
</evidence>
<comment type="caution">
    <text evidence="8">The sequence shown here is derived from an EMBL/GenBank/DDBJ whole genome shotgun (WGS) entry which is preliminary data.</text>
</comment>
<reference evidence="8 9" key="1">
    <citation type="journal article" date="2014" name="PLoS Genet.">
        <title>Phylogenetically driven sequencing of extremely halophilic archaea reveals strategies for static and dynamic osmo-response.</title>
        <authorList>
            <person name="Becker E.A."/>
            <person name="Seitzer P.M."/>
            <person name="Tritt A."/>
            <person name="Larsen D."/>
            <person name="Krusor M."/>
            <person name="Yao A.I."/>
            <person name="Wu D."/>
            <person name="Madern D."/>
            <person name="Eisen J.A."/>
            <person name="Darling A.E."/>
            <person name="Facciotti M.T."/>
        </authorList>
    </citation>
    <scope>NUCLEOTIDE SEQUENCE [LARGE SCALE GENOMIC DNA]</scope>
    <source>
        <strain evidence="8 9">JCM 12255</strain>
    </source>
</reference>
<evidence type="ECO:0000256" key="6">
    <source>
        <dbReference type="SAM" id="MobiDB-lite"/>
    </source>
</evidence>
<dbReference type="Gene3D" id="3.40.50.620">
    <property type="entry name" value="HUPs"/>
    <property type="match status" value="1"/>
</dbReference>
<feature type="compositionally biased region" description="Low complexity" evidence="6">
    <location>
        <begin position="348"/>
        <end position="358"/>
    </location>
</feature>
<feature type="compositionally biased region" description="Acidic residues" evidence="6">
    <location>
        <begin position="359"/>
        <end position="375"/>
    </location>
</feature>
<evidence type="ECO:0000256" key="4">
    <source>
        <dbReference type="ARBA" id="ARBA00022989"/>
    </source>
</evidence>
<dbReference type="PANTHER" id="PTHR34584">
    <property type="entry name" value="NA(+)/H(+) ANTIPORTER SUBUNIT E1"/>
    <property type="match status" value="1"/>
</dbReference>
<evidence type="ECO:0000256" key="2">
    <source>
        <dbReference type="ARBA" id="ARBA00022475"/>
    </source>
</evidence>
<keyword evidence="4 7" id="KW-1133">Transmembrane helix</keyword>
<dbReference type="InterPro" id="IPR002758">
    <property type="entry name" value="Cation_antiport_E"/>
</dbReference>
<evidence type="ECO:0000313" key="9">
    <source>
        <dbReference type="Proteomes" id="UP000011602"/>
    </source>
</evidence>
<dbReference type="STRING" id="1227499.C493_21626"/>
<dbReference type="PANTHER" id="PTHR34584:SF1">
    <property type="entry name" value="NA(+)_H(+) ANTIPORTER SUBUNIT E1"/>
    <property type="match status" value="1"/>
</dbReference>
<dbReference type="InterPro" id="IPR014729">
    <property type="entry name" value="Rossmann-like_a/b/a_fold"/>
</dbReference>
<evidence type="ECO:0000313" key="8">
    <source>
        <dbReference type="EMBL" id="ELY48826.1"/>
    </source>
</evidence>
<evidence type="ECO:0000256" key="1">
    <source>
        <dbReference type="ARBA" id="ARBA00004651"/>
    </source>
</evidence>
<proteinExistence type="predicted"/>
<dbReference type="GO" id="GO:0008324">
    <property type="term" value="F:monoatomic cation transmembrane transporter activity"/>
    <property type="evidence" value="ECO:0007669"/>
    <property type="project" value="InterPro"/>
</dbReference>
<dbReference type="SUPFAM" id="SSF52402">
    <property type="entry name" value="Adenine nucleotide alpha hydrolases-like"/>
    <property type="match status" value="1"/>
</dbReference>